<accession>A0A372ZWU0</accession>
<evidence type="ECO:0000313" key="2">
    <source>
        <dbReference type="Proteomes" id="UP000263377"/>
    </source>
</evidence>
<reference evidence="1 2" key="1">
    <citation type="submission" date="2018-08" db="EMBL/GenBank/DDBJ databases">
        <title>Diversity &amp; Physiological Properties of Lignin-Decomposing Actinobacteria from Soil.</title>
        <authorList>
            <person name="Roh S.G."/>
            <person name="Kim S.B."/>
        </authorList>
    </citation>
    <scope>NUCLEOTIDE SEQUENCE [LARGE SCALE GENOMIC DNA]</scope>
    <source>
        <strain evidence="1 2">MMS17-GH009</strain>
    </source>
</reference>
<evidence type="ECO:0000313" key="1">
    <source>
        <dbReference type="EMBL" id="RGD60004.1"/>
    </source>
</evidence>
<dbReference type="RefSeq" id="WP_117488159.1">
    <property type="nucleotide sequence ID" value="NZ_QVIG01000001.1"/>
</dbReference>
<protein>
    <submittedName>
        <fullName evidence="1">Uncharacterized protein</fullName>
    </submittedName>
</protein>
<dbReference type="EMBL" id="QVIG01000001">
    <property type="protein sequence ID" value="RGD60004.1"/>
    <property type="molecule type" value="Genomic_DNA"/>
</dbReference>
<dbReference type="Proteomes" id="UP000263377">
    <property type="component" value="Unassembled WGS sequence"/>
</dbReference>
<sequence length="136" mass="15045">MGEFIGELTALFADGFYRTWHVARTRRRLAAGRPVRVPCSARSERQPDYVNGSLRIRPGTDTVALVTRDTGRCELPAGGTFHEPEPDTWHSPDWAATAYRPPGADEPVYLQVDSRYLPMVHVALADPASQSKPGAR</sequence>
<comment type="caution">
    <text evidence="1">The sequence shown here is derived from an EMBL/GenBank/DDBJ whole genome shotgun (WGS) entry which is preliminary data.</text>
</comment>
<dbReference type="AlphaFoldDB" id="A0A372ZWU0"/>
<proteinExistence type="predicted"/>
<gene>
    <name evidence="1" type="ORF">DR950_21420</name>
</gene>
<organism evidence="1 2">
    <name type="scientific">Kitasatospora xanthocidica</name>
    <dbReference type="NCBI Taxonomy" id="83382"/>
    <lineage>
        <taxon>Bacteria</taxon>
        <taxon>Bacillati</taxon>
        <taxon>Actinomycetota</taxon>
        <taxon>Actinomycetes</taxon>
        <taxon>Kitasatosporales</taxon>
        <taxon>Streptomycetaceae</taxon>
        <taxon>Kitasatospora</taxon>
    </lineage>
</organism>
<name>A0A372ZWU0_9ACTN</name>
<keyword evidence="2" id="KW-1185">Reference proteome</keyword>